<name>A0ACC0LHM7_RHOML</name>
<protein>
    <submittedName>
        <fullName evidence="1">Uncharacterized protein</fullName>
    </submittedName>
</protein>
<organism evidence="1 2">
    <name type="scientific">Rhododendron molle</name>
    <name type="common">Chinese azalea</name>
    <name type="synonym">Azalea mollis</name>
    <dbReference type="NCBI Taxonomy" id="49168"/>
    <lineage>
        <taxon>Eukaryota</taxon>
        <taxon>Viridiplantae</taxon>
        <taxon>Streptophyta</taxon>
        <taxon>Embryophyta</taxon>
        <taxon>Tracheophyta</taxon>
        <taxon>Spermatophyta</taxon>
        <taxon>Magnoliopsida</taxon>
        <taxon>eudicotyledons</taxon>
        <taxon>Gunneridae</taxon>
        <taxon>Pentapetalae</taxon>
        <taxon>asterids</taxon>
        <taxon>Ericales</taxon>
        <taxon>Ericaceae</taxon>
        <taxon>Ericoideae</taxon>
        <taxon>Rhodoreae</taxon>
        <taxon>Rhododendron</taxon>
    </lineage>
</organism>
<proteinExistence type="predicted"/>
<reference evidence="1" key="1">
    <citation type="submission" date="2022-02" db="EMBL/GenBank/DDBJ databases">
        <title>Plant Genome Project.</title>
        <authorList>
            <person name="Zhang R.-G."/>
        </authorList>
    </citation>
    <scope>NUCLEOTIDE SEQUENCE</scope>
    <source>
        <strain evidence="1">AT1</strain>
    </source>
</reference>
<accession>A0ACC0LHM7</accession>
<keyword evidence="2" id="KW-1185">Reference proteome</keyword>
<sequence length="306" mass="34408">MKKACEHSVLCDVDIGLFIFSGRGRLAALGLFLTGPGFETVSFSERRSGLMKKASELSVLCGVDIDLFIFHGCGLLHEFCSGDCIFVKEKVRKGKRLTVRCCDVLLFEDFEGIKLSTRGLSILTFNQPMPEANAQHNWCIENSNVTTKLPIVGTNRAGTPPCSLTPQKETSSRFISCRPLSQRNMDGPTGRGTGAETPLQNYTIGKTLGHGSFGKVKIAEHRLTGYKVAIKILNCRKMKSHNMEEKVRREIKICRLFVHPHIIRLYEVIETSTDIYVVMEYVKSGELFDYIVEKRILQEDEARSFF</sequence>
<comment type="caution">
    <text evidence="1">The sequence shown here is derived from an EMBL/GenBank/DDBJ whole genome shotgun (WGS) entry which is preliminary data.</text>
</comment>
<gene>
    <name evidence="1" type="ORF">RHMOL_Rhmol12G0108500</name>
</gene>
<evidence type="ECO:0000313" key="2">
    <source>
        <dbReference type="Proteomes" id="UP001062846"/>
    </source>
</evidence>
<dbReference type="EMBL" id="CM046399">
    <property type="protein sequence ID" value="KAI8527882.1"/>
    <property type="molecule type" value="Genomic_DNA"/>
</dbReference>
<dbReference type="Proteomes" id="UP001062846">
    <property type="component" value="Chromosome 12"/>
</dbReference>
<evidence type="ECO:0000313" key="1">
    <source>
        <dbReference type="EMBL" id="KAI8527882.1"/>
    </source>
</evidence>